<name>A0A8J2J9J8_9HEXA</name>
<evidence type="ECO:0000256" key="1">
    <source>
        <dbReference type="SAM" id="Phobius"/>
    </source>
</evidence>
<evidence type="ECO:0000313" key="3">
    <source>
        <dbReference type="Proteomes" id="UP000708208"/>
    </source>
</evidence>
<feature type="transmembrane region" description="Helical" evidence="1">
    <location>
        <begin position="116"/>
        <end position="140"/>
    </location>
</feature>
<proteinExistence type="predicted"/>
<reference evidence="2" key="1">
    <citation type="submission" date="2021-06" db="EMBL/GenBank/DDBJ databases">
        <authorList>
            <person name="Hodson N. C."/>
            <person name="Mongue J. A."/>
            <person name="Jaron S. K."/>
        </authorList>
    </citation>
    <scope>NUCLEOTIDE SEQUENCE</scope>
</reference>
<accession>A0A8J2J9J8</accession>
<gene>
    <name evidence="2" type="ORF">AFUS01_LOCUS4928</name>
</gene>
<keyword evidence="1" id="KW-1133">Transmembrane helix</keyword>
<dbReference type="AlphaFoldDB" id="A0A8J2J9J8"/>
<dbReference type="Proteomes" id="UP000708208">
    <property type="component" value="Unassembled WGS sequence"/>
</dbReference>
<evidence type="ECO:0000313" key="2">
    <source>
        <dbReference type="EMBL" id="CAG7709948.1"/>
    </source>
</evidence>
<keyword evidence="1" id="KW-0472">Membrane</keyword>
<feature type="transmembrane region" description="Helical" evidence="1">
    <location>
        <begin position="62"/>
        <end position="80"/>
    </location>
</feature>
<dbReference type="OrthoDB" id="7553684at2759"/>
<keyword evidence="3" id="KW-1185">Reference proteome</keyword>
<dbReference type="EMBL" id="CAJVCH010031158">
    <property type="protein sequence ID" value="CAG7709948.1"/>
    <property type="molecule type" value="Genomic_DNA"/>
</dbReference>
<organism evidence="2 3">
    <name type="scientific">Allacma fusca</name>
    <dbReference type="NCBI Taxonomy" id="39272"/>
    <lineage>
        <taxon>Eukaryota</taxon>
        <taxon>Metazoa</taxon>
        <taxon>Ecdysozoa</taxon>
        <taxon>Arthropoda</taxon>
        <taxon>Hexapoda</taxon>
        <taxon>Collembola</taxon>
        <taxon>Symphypleona</taxon>
        <taxon>Sminthuridae</taxon>
        <taxon>Allacma</taxon>
    </lineage>
</organism>
<sequence length="228" mass="25836">MEVKHKALQEVTGGVFPPDFAENKFDYTQLPFLMASVKMSGQLLEVYKKPIPKVKAKERSRTIGLGENMMIETLAFWLLIGGINRQPKHYDCTSTNKSTYSNRRSNFPKSVFDVPALATALILIGIGNIEWVSASALLLWGTYKVFKIRLIQVESIFWYRSKTLIPAVGSSRPKFGFPFQSKRALQEFDQRLVTDGNYKTEHVKYFSSIGGSDRTVTVNEALKKLNDI</sequence>
<protein>
    <submittedName>
        <fullName evidence="2">Uncharacterized protein</fullName>
    </submittedName>
</protein>
<keyword evidence="1" id="KW-0812">Transmembrane</keyword>
<comment type="caution">
    <text evidence="2">The sequence shown here is derived from an EMBL/GenBank/DDBJ whole genome shotgun (WGS) entry which is preliminary data.</text>
</comment>